<sequence>MHPFKQRGFTLIELVVTLIVIAVLAVVAAPRFINLSEDATIASINGTASQFEQGISFAHSRWYVNGHGAVAFTNLPGYAESEDGDEDKNLDMNDVGYPIGTDKADRLAQPYNIGRGHAGCTAIWDAIMISDYTVSELQAEIDNVDFYTRRSQTFIPGEGQKWTQCYYIYTQSGFDTDPDIAKHVMWYDSRTGAVTTVHR</sequence>
<protein>
    <submittedName>
        <fullName evidence="2">Prepilin-type N-terminal cleavage/methylation domain-containing protein</fullName>
    </submittedName>
</protein>
<dbReference type="InterPro" id="IPR045584">
    <property type="entry name" value="Pilin-like"/>
</dbReference>
<dbReference type="Pfam" id="PF07963">
    <property type="entry name" value="N_methyl"/>
    <property type="match status" value="1"/>
</dbReference>
<keyword evidence="3" id="KW-1185">Reference proteome</keyword>
<name>A0ABS2HHL1_9VIBR</name>
<evidence type="ECO:0000256" key="1">
    <source>
        <dbReference type="SAM" id="Phobius"/>
    </source>
</evidence>
<reference evidence="2 3" key="1">
    <citation type="submission" date="2021-02" db="EMBL/GenBank/DDBJ databases">
        <authorList>
            <person name="Park J.-S."/>
        </authorList>
    </citation>
    <scope>NUCLEOTIDE SEQUENCE [LARGE SCALE GENOMIC DNA]</scope>
    <source>
        <strain evidence="2 3">188UL20-2</strain>
    </source>
</reference>
<accession>A0ABS2HHL1</accession>
<dbReference type="RefSeq" id="WP_205158103.1">
    <property type="nucleotide sequence ID" value="NZ_JAFEUM010000003.1"/>
</dbReference>
<keyword evidence="1" id="KW-0472">Membrane</keyword>
<dbReference type="InterPro" id="IPR012902">
    <property type="entry name" value="N_methyl_site"/>
</dbReference>
<comment type="caution">
    <text evidence="2">The sequence shown here is derived from an EMBL/GenBank/DDBJ whole genome shotgun (WGS) entry which is preliminary data.</text>
</comment>
<keyword evidence="1" id="KW-1133">Transmembrane helix</keyword>
<dbReference type="EMBL" id="JAFEUM010000003">
    <property type="protein sequence ID" value="MBM7036519.1"/>
    <property type="molecule type" value="Genomic_DNA"/>
</dbReference>
<gene>
    <name evidence="2" type="ORF">JQC93_08865</name>
</gene>
<dbReference type="SUPFAM" id="SSF54523">
    <property type="entry name" value="Pili subunits"/>
    <property type="match status" value="1"/>
</dbReference>
<dbReference type="Gene3D" id="3.30.700.10">
    <property type="entry name" value="Glycoprotein, Type 4 Pilin"/>
    <property type="match status" value="1"/>
</dbReference>
<keyword evidence="1" id="KW-0812">Transmembrane</keyword>
<feature type="transmembrane region" description="Helical" evidence="1">
    <location>
        <begin position="12"/>
        <end position="33"/>
    </location>
</feature>
<evidence type="ECO:0000313" key="3">
    <source>
        <dbReference type="Proteomes" id="UP000809621"/>
    </source>
</evidence>
<dbReference type="NCBIfam" id="TIGR02532">
    <property type="entry name" value="IV_pilin_GFxxxE"/>
    <property type="match status" value="1"/>
</dbReference>
<proteinExistence type="predicted"/>
<dbReference type="PROSITE" id="PS00409">
    <property type="entry name" value="PROKAR_NTER_METHYL"/>
    <property type="match status" value="1"/>
</dbReference>
<evidence type="ECO:0000313" key="2">
    <source>
        <dbReference type="EMBL" id="MBM7036519.1"/>
    </source>
</evidence>
<dbReference type="Proteomes" id="UP000809621">
    <property type="component" value="Unassembled WGS sequence"/>
</dbReference>
<organism evidence="2 3">
    <name type="scientific">Vibrio ulleungensis</name>
    <dbReference type="NCBI Taxonomy" id="2807619"/>
    <lineage>
        <taxon>Bacteria</taxon>
        <taxon>Pseudomonadati</taxon>
        <taxon>Pseudomonadota</taxon>
        <taxon>Gammaproteobacteria</taxon>
        <taxon>Vibrionales</taxon>
        <taxon>Vibrionaceae</taxon>
        <taxon>Vibrio</taxon>
    </lineage>
</organism>